<sequence>HSVIERKNQYEADRFEFTEDGIVIDSLGSIQNDELNNVIVCSDPKEGPVSLGEKST</sequence>
<dbReference type="AlphaFoldDB" id="A0A9N9EG54"/>
<dbReference type="Proteomes" id="UP000789759">
    <property type="component" value="Unassembled WGS sequence"/>
</dbReference>
<reference evidence="1" key="1">
    <citation type="submission" date="2021-06" db="EMBL/GenBank/DDBJ databases">
        <authorList>
            <person name="Kallberg Y."/>
            <person name="Tangrot J."/>
            <person name="Rosling A."/>
        </authorList>
    </citation>
    <scope>NUCLEOTIDE SEQUENCE</scope>
    <source>
        <strain evidence="1">FL966</strain>
    </source>
</reference>
<keyword evidence="2" id="KW-1185">Reference proteome</keyword>
<accession>A0A9N9EG54</accession>
<evidence type="ECO:0000313" key="1">
    <source>
        <dbReference type="EMBL" id="CAG8678288.1"/>
    </source>
</evidence>
<proteinExistence type="predicted"/>
<feature type="non-terminal residue" evidence="1">
    <location>
        <position position="1"/>
    </location>
</feature>
<organism evidence="1 2">
    <name type="scientific">Cetraspora pellucida</name>
    <dbReference type="NCBI Taxonomy" id="1433469"/>
    <lineage>
        <taxon>Eukaryota</taxon>
        <taxon>Fungi</taxon>
        <taxon>Fungi incertae sedis</taxon>
        <taxon>Mucoromycota</taxon>
        <taxon>Glomeromycotina</taxon>
        <taxon>Glomeromycetes</taxon>
        <taxon>Diversisporales</taxon>
        <taxon>Gigasporaceae</taxon>
        <taxon>Cetraspora</taxon>
    </lineage>
</organism>
<dbReference type="EMBL" id="CAJVQA010008867">
    <property type="protein sequence ID" value="CAG8678288.1"/>
    <property type="molecule type" value="Genomic_DNA"/>
</dbReference>
<name>A0A9N9EG54_9GLOM</name>
<feature type="non-terminal residue" evidence="1">
    <location>
        <position position="56"/>
    </location>
</feature>
<evidence type="ECO:0000313" key="2">
    <source>
        <dbReference type="Proteomes" id="UP000789759"/>
    </source>
</evidence>
<comment type="caution">
    <text evidence="1">The sequence shown here is derived from an EMBL/GenBank/DDBJ whole genome shotgun (WGS) entry which is preliminary data.</text>
</comment>
<protein>
    <submittedName>
        <fullName evidence="1">4112_t:CDS:1</fullName>
    </submittedName>
</protein>
<gene>
    <name evidence="1" type="ORF">CPELLU_LOCUS10641</name>
</gene>